<dbReference type="InterPro" id="IPR011737">
    <property type="entry name" value="CHP02206_TP0381"/>
</dbReference>
<gene>
    <name evidence="2" type="ORF">H9L06_08015</name>
</gene>
<reference evidence="2 3" key="1">
    <citation type="submission" date="2020-08" db="EMBL/GenBank/DDBJ databases">
        <title>Genome sequence of Leucobacter denitrificans KACC 14055T.</title>
        <authorList>
            <person name="Hyun D.-W."/>
            <person name="Bae J.-W."/>
        </authorList>
    </citation>
    <scope>NUCLEOTIDE SEQUENCE [LARGE SCALE GENOMIC DNA]</scope>
    <source>
        <strain evidence="2 3">KACC 14055</strain>
    </source>
</reference>
<dbReference type="Proteomes" id="UP000515934">
    <property type="component" value="Chromosome"/>
</dbReference>
<feature type="transmembrane region" description="Helical" evidence="1">
    <location>
        <begin position="6"/>
        <end position="26"/>
    </location>
</feature>
<sequence>MTPYGAEHFAALAVTVVAAIVLVAWARKVRGTRAESRGLTVAGWIMLAATLTWMGWNFLPMNWNIEQSLPFHLSDALRIITSLALLTRSSWTIAISYYWGLTLNIQSVLTPDLTYFHAPLFEYIAYWFFHIAALIVPIMFVWGLEYRPTWRGYGVALAATLGWAGIAGIANALTGANYVYLARAPEVASALDLLGPWPIYILWELVLVASVWALITWPWTVGRNAQKPVVGRIAAVRRESLHR</sequence>
<dbReference type="AlphaFoldDB" id="A0A7G9S804"/>
<dbReference type="EMBL" id="CP060716">
    <property type="protein sequence ID" value="QNN63979.1"/>
    <property type="molecule type" value="Genomic_DNA"/>
</dbReference>
<dbReference type="NCBIfam" id="TIGR02206">
    <property type="entry name" value="intg_mem_TP0381"/>
    <property type="match status" value="1"/>
</dbReference>
<feature type="transmembrane region" description="Helical" evidence="1">
    <location>
        <begin position="156"/>
        <end position="180"/>
    </location>
</feature>
<protein>
    <submittedName>
        <fullName evidence="2">TIGR02206 family membrane protein</fullName>
    </submittedName>
</protein>
<keyword evidence="1" id="KW-1133">Transmembrane helix</keyword>
<keyword evidence="1" id="KW-0812">Transmembrane</keyword>
<accession>A0A7G9S804</accession>
<name>A0A7G9S804_9MICO</name>
<dbReference type="KEGG" id="ldn:H9L06_08015"/>
<evidence type="ECO:0000256" key="1">
    <source>
        <dbReference type="SAM" id="Phobius"/>
    </source>
</evidence>
<keyword evidence="1" id="KW-0472">Membrane</keyword>
<dbReference type="Pfam" id="PF14808">
    <property type="entry name" value="TMEM164"/>
    <property type="match status" value="1"/>
</dbReference>
<organism evidence="2 3">
    <name type="scientific">Leucobacter denitrificans</name>
    <dbReference type="NCBI Taxonomy" id="683042"/>
    <lineage>
        <taxon>Bacteria</taxon>
        <taxon>Bacillati</taxon>
        <taxon>Actinomycetota</taxon>
        <taxon>Actinomycetes</taxon>
        <taxon>Micrococcales</taxon>
        <taxon>Microbacteriaceae</taxon>
        <taxon>Leucobacter</taxon>
    </lineage>
</organism>
<proteinExistence type="predicted"/>
<evidence type="ECO:0000313" key="3">
    <source>
        <dbReference type="Proteomes" id="UP000515934"/>
    </source>
</evidence>
<feature type="transmembrane region" description="Helical" evidence="1">
    <location>
        <begin position="200"/>
        <end position="219"/>
    </location>
</feature>
<keyword evidence="3" id="KW-1185">Reference proteome</keyword>
<feature type="transmembrane region" description="Helical" evidence="1">
    <location>
        <begin position="38"/>
        <end position="59"/>
    </location>
</feature>
<feature type="transmembrane region" description="Helical" evidence="1">
    <location>
        <begin position="124"/>
        <end position="144"/>
    </location>
</feature>
<evidence type="ECO:0000313" key="2">
    <source>
        <dbReference type="EMBL" id="QNN63979.1"/>
    </source>
</evidence>